<evidence type="ECO:0000313" key="2">
    <source>
        <dbReference type="EMBL" id="EJK54665.1"/>
    </source>
</evidence>
<evidence type="ECO:0000313" key="3">
    <source>
        <dbReference type="Proteomes" id="UP000266841"/>
    </source>
</evidence>
<keyword evidence="3" id="KW-1185">Reference proteome</keyword>
<proteinExistence type="predicted"/>
<dbReference type="Proteomes" id="UP000266841">
    <property type="component" value="Unassembled WGS sequence"/>
</dbReference>
<protein>
    <submittedName>
        <fullName evidence="2">Uncharacterized protein</fullName>
    </submittedName>
</protein>
<sequence>MQQSQHAAWTRSGILLQKEIGQLRAEVARLQTGRSNEAGDISGSPGENHLPVDSQGAYNEAFTAATVLKTIPEGSTALAVISSTFADDRCTSDGDSNDAMRKRIGSPPESVHPTDATGIE</sequence>
<feature type="region of interest" description="Disordered" evidence="1">
    <location>
        <begin position="34"/>
        <end position="54"/>
    </location>
</feature>
<organism evidence="2 3">
    <name type="scientific">Thalassiosira oceanica</name>
    <name type="common">Marine diatom</name>
    <dbReference type="NCBI Taxonomy" id="159749"/>
    <lineage>
        <taxon>Eukaryota</taxon>
        <taxon>Sar</taxon>
        <taxon>Stramenopiles</taxon>
        <taxon>Ochrophyta</taxon>
        <taxon>Bacillariophyta</taxon>
        <taxon>Coscinodiscophyceae</taxon>
        <taxon>Thalassiosirophycidae</taxon>
        <taxon>Thalassiosirales</taxon>
        <taxon>Thalassiosiraceae</taxon>
        <taxon>Thalassiosira</taxon>
    </lineage>
</organism>
<dbReference type="AlphaFoldDB" id="K0RNM4"/>
<dbReference type="EMBL" id="AGNL01035483">
    <property type="protein sequence ID" value="EJK54665.1"/>
    <property type="molecule type" value="Genomic_DNA"/>
</dbReference>
<accession>K0RNM4</accession>
<reference evidence="2 3" key="1">
    <citation type="journal article" date="2012" name="Genome Biol.">
        <title>Genome and low-iron response of an oceanic diatom adapted to chronic iron limitation.</title>
        <authorList>
            <person name="Lommer M."/>
            <person name="Specht M."/>
            <person name="Roy A.S."/>
            <person name="Kraemer L."/>
            <person name="Andreson R."/>
            <person name="Gutowska M.A."/>
            <person name="Wolf J."/>
            <person name="Bergner S.V."/>
            <person name="Schilhabel M.B."/>
            <person name="Klostermeier U.C."/>
            <person name="Beiko R.G."/>
            <person name="Rosenstiel P."/>
            <person name="Hippler M."/>
            <person name="Laroche J."/>
        </authorList>
    </citation>
    <scope>NUCLEOTIDE SEQUENCE [LARGE SCALE GENOMIC DNA]</scope>
    <source>
        <strain evidence="2 3">CCMP1005</strain>
    </source>
</reference>
<feature type="non-terminal residue" evidence="2">
    <location>
        <position position="120"/>
    </location>
</feature>
<comment type="caution">
    <text evidence="2">The sequence shown here is derived from an EMBL/GenBank/DDBJ whole genome shotgun (WGS) entry which is preliminary data.</text>
</comment>
<name>K0RNM4_THAOC</name>
<feature type="region of interest" description="Disordered" evidence="1">
    <location>
        <begin position="87"/>
        <end position="120"/>
    </location>
</feature>
<evidence type="ECO:0000256" key="1">
    <source>
        <dbReference type="SAM" id="MobiDB-lite"/>
    </source>
</evidence>
<gene>
    <name evidence="2" type="ORF">THAOC_25690</name>
</gene>